<dbReference type="Proteomes" id="UP001497392">
    <property type="component" value="Unassembled WGS sequence"/>
</dbReference>
<keyword evidence="6" id="KW-1185">Reference proteome</keyword>
<sequence>MPTPELAVVHPLVLLSVVDHYNRVAKDTKKRVVGVLLGENSKGRIEITNSFAVPYEEDDRDPKIWFLDHSYLENMCSMFKKVNAREKVVGWYSTGPRLREADIDITDLLSNYCDTPLLVICEVQPKAMGLPTTAYYATDEIREDGTQKSQKVFMNIPTEVGATEAEAIGVEHLLRDVKDATVSTLAADVSTLATGLNGLQSRLLQIQEYLSLVLSGKLPVNHDIMYQLQDIFNLLPNLGVEELARSFAVQSNDMMLAIYLSSLTRSVLALHNLIDNKEQRVWQEKEANAKAEAGAKKAESGKEPPLENGADKGSSKEAAKENKAPTKGPDSNGV</sequence>
<proteinExistence type="inferred from homology"/>
<dbReference type="InterPro" id="IPR033858">
    <property type="entry name" value="MPN_RPN7_8"/>
</dbReference>
<dbReference type="InterPro" id="IPR000555">
    <property type="entry name" value="JAMM/MPN+_dom"/>
</dbReference>
<dbReference type="InterPro" id="IPR024969">
    <property type="entry name" value="EIF3F/CSN6-like_C"/>
</dbReference>
<dbReference type="PANTHER" id="PTHR10540:SF7">
    <property type="entry name" value="26S PROTEASOME NON-ATPASE REGULATORY SUBUNIT 7"/>
    <property type="match status" value="1"/>
</dbReference>
<dbReference type="PANTHER" id="PTHR10540">
    <property type="entry name" value="EUKARYOTIC TRANSLATION INITIATION FACTOR 3 SUBUNIT F-RELATED"/>
    <property type="match status" value="1"/>
</dbReference>
<feature type="domain" description="MPN" evidence="4">
    <location>
        <begin position="7"/>
        <end position="141"/>
    </location>
</feature>
<dbReference type="Gene3D" id="3.40.140.10">
    <property type="entry name" value="Cytidine Deaminase, domain 2"/>
    <property type="match status" value="1"/>
</dbReference>
<evidence type="ECO:0000313" key="5">
    <source>
        <dbReference type="EMBL" id="CAL5229594.1"/>
    </source>
</evidence>
<feature type="region of interest" description="Disordered" evidence="3">
    <location>
        <begin position="283"/>
        <end position="334"/>
    </location>
</feature>
<gene>
    <name evidence="5" type="primary">g12952</name>
    <name evidence="5" type="ORF">VP750_LOCUS11500</name>
</gene>
<dbReference type="CDD" id="cd08062">
    <property type="entry name" value="MPN_RPN7_8"/>
    <property type="match status" value="1"/>
</dbReference>
<dbReference type="PROSITE" id="PS50249">
    <property type="entry name" value="MPN"/>
    <property type="match status" value="1"/>
</dbReference>
<keyword evidence="2" id="KW-0647">Proteasome</keyword>
<dbReference type="Pfam" id="PF13012">
    <property type="entry name" value="MitMem_reg"/>
    <property type="match status" value="1"/>
</dbReference>
<feature type="compositionally biased region" description="Basic and acidic residues" evidence="3">
    <location>
        <begin position="283"/>
        <end position="324"/>
    </location>
</feature>
<evidence type="ECO:0000256" key="3">
    <source>
        <dbReference type="SAM" id="MobiDB-lite"/>
    </source>
</evidence>
<organism evidence="5 6">
    <name type="scientific">Coccomyxa viridis</name>
    <dbReference type="NCBI Taxonomy" id="1274662"/>
    <lineage>
        <taxon>Eukaryota</taxon>
        <taxon>Viridiplantae</taxon>
        <taxon>Chlorophyta</taxon>
        <taxon>core chlorophytes</taxon>
        <taxon>Trebouxiophyceae</taxon>
        <taxon>Trebouxiophyceae incertae sedis</taxon>
        <taxon>Coccomyxaceae</taxon>
        <taxon>Coccomyxa</taxon>
    </lineage>
</organism>
<accession>A0ABP1GBK5</accession>
<comment type="caution">
    <text evidence="5">The sequence shown here is derived from an EMBL/GenBank/DDBJ whole genome shotgun (WGS) entry which is preliminary data.</text>
</comment>
<dbReference type="Pfam" id="PF01398">
    <property type="entry name" value="JAB"/>
    <property type="match status" value="1"/>
</dbReference>
<name>A0ABP1GBK5_9CHLO</name>
<evidence type="ECO:0000256" key="1">
    <source>
        <dbReference type="ARBA" id="ARBA00008568"/>
    </source>
</evidence>
<dbReference type="SMART" id="SM00232">
    <property type="entry name" value="JAB_MPN"/>
    <property type="match status" value="1"/>
</dbReference>
<reference evidence="5 6" key="1">
    <citation type="submission" date="2024-06" db="EMBL/GenBank/DDBJ databases">
        <authorList>
            <person name="Kraege A."/>
            <person name="Thomma B."/>
        </authorList>
    </citation>
    <scope>NUCLEOTIDE SEQUENCE [LARGE SCALE GENOMIC DNA]</scope>
</reference>
<protein>
    <submittedName>
        <fullName evidence="5">G12952 protein</fullName>
    </submittedName>
</protein>
<evidence type="ECO:0000259" key="4">
    <source>
        <dbReference type="PROSITE" id="PS50249"/>
    </source>
</evidence>
<evidence type="ECO:0000256" key="2">
    <source>
        <dbReference type="ARBA" id="ARBA00022942"/>
    </source>
</evidence>
<dbReference type="EMBL" id="CAXHTA020000021">
    <property type="protein sequence ID" value="CAL5229594.1"/>
    <property type="molecule type" value="Genomic_DNA"/>
</dbReference>
<evidence type="ECO:0000313" key="6">
    <source>
        <dbReference type="Proteomes" id="UP001497392"/>
    </source>
</evidence>
<comment type="similarity">
    <text evidence="1">Belongs to the peptidase M67A family.</text>
</comment>
<dbReference type="InterPro" id="IPR037518">
    <property type="entry name" value="MPN"/>
</dbReference>